<evidence type="ECO:0000313" key="1">
    <source>
        <dbReference type="EMBL" id="AKN40744.1"/>
    </source>
</evidence>
<reference evidence="1" key="1">
    <citation type="journal article" date="2015" name="MBio">
        <title>Eco-Evolutionary Dynamics of Episomes among Ecologically Cohesive Bacterial Populations.</title>
        <authorList>
            <person name="Xue H."/>
            <person name="Cordero O.X."/>
            <person name="Camas F.M."/>
            <person name="Trimble W."/>
            <person name="Meyer F."/>
            <person name="Guglielmini J."/>
            <person name="Rocha E.P."/>
            <person name="Polz M.F."/>
        </authorList>
    </citation>
    <scope>NUCLEOTIDE SEQUENCE</scope>
    <source>
        <strain evidence="1">FF_112</strain>
    </source>
</reference>
<protein>
    <submittedName>
        <fullName evidence="1">Uncharacterized protein</fullName>
    </submittedName>
</protein>
<organism evidence="1">
    <name type="scientific">Vibrio tasmaniensis</name>
    <dbReference type="NCBI Taxonomy" id="212663"/>
    <lineage>
        <taxon>Bacteria</taxon>
        <taxon>Pseudomonadati</taxon>
        <taxon>Pseudomonadota</taxon>
        <taxon>Gammaproteobacteria</taxon>
        <taxon>Vibrionales</taxon>
        <taxon>Vibrionaceae</taxon>
        <taxon>Vibrio</taxon>
    </lineage>
</organism>
<sequence>MSDYEFVCFETTDISTRTLQWRVLQDKVDEQGLVFLKKCRSRLQFYQSTLLAWDLVYVNYLDLFEVLSNKNKVSCPMNHELANKNVIELVSLINIRVSNLLNAGTAFFKIVERSIVDADKREKWNSRRRKLHKDSIEYKLCYELRNQIQHVSWAISHLGIETKPEENNMNLYVMLDPKLIPNNNKIIRILNNRDEPICLNRFFTTYTKMISILAGYFFELVSIDDQECLDFILDVRQQLNFRDSMGVVPVNTPDHDIVDKTELLQFEIYDWIVEKLSQINTFAR</sequence>
<dbReference type="EMBL" id="KP795704">
    <property type="protein sequence ID" value="AKN40744.1"/>
    <property type="molecule type" value="Genomic_DNA"/>
</dbReference>
<dbReference type="AlphaFoldDB" id="A0A0H4A3C0"/>
<proteinExistence type="predicted"/>
<accession>A0A0H4A3C0</accession>
<name>A0A0H4A3C0_9VIBR</name>